<comment type="caution">
    <text evidence="1">The sequence shown here is derived from an EMBL/GenBank/DDBJ whole genome shotgun (WGS) entry which is preliminary data.</text>
</comment>
<sequence>MSIHYDAILRVLKNYYDGLYQCDTQLLETVFHPDAHYHTTSGGEHLCYDMPDYMALIKTRIPPANAGDTYDYSISNISIAGDDTAVATLKCTMMGKHFTDFLSLIRTQNGWQIIAKVFHYDLKDE</sequence>
<gene>
    <name evidence="1" type="ORF">ABFZ84_01340</name>
</gene>
<dbReference type="SUPFAM" id="SSF54427">
    <property type="entry name" value="NTF2-like"/>
    <property type="match status" value="1"/>
</dbReference>
<dbReference type="Pfam" id="PF12893">
    <property type="entry name" value="Lumazine_bd_2"/>
    <property type="match status" value="1"/>
</dbReference>
<evidence type="ECO:0000313" key="1">
    <source>
        <dbReference type="EMBL" id="MEX6632182.1"/>
    </source>
</evidence>
<organism evidence="1 2">
    <name type="scientific">Hyphococcus lacteus</name>
    <dbReference type="NCBI Taxonomy" id="3143536"/>
    <lineage>
        <taxon>Bacteria</taxon>
        <taxon>Pseudomonadati</taxon>
        <taxon>Pseudomonadota</taxon>
        <taxon>Alphaproteobacteria</taxon>
        <taxon>Parvularculales</taxon>
        <taxon>Parvularculaceae</taxon>
        <taxon>Hyphococcus</taxon>
    </lineage>
</organism>
<dbReference type="InterPro" id="IPR039437">
    <property type="entry name" value="FrzH/put_lumazine-bd"/>
</dbReference>
<keyword evidence="2" id="KW-1185">Reference proteome</keyword>
<name>A0ABV3Z075_9PROT</name>
<accession>A0ABV3Z075</accession>
<dbReference type="EMBL" id="JBEHZE010000001">
    <property type="protein sequence ID" value="MEX6632182.1"/>
    <property type="molecule type" value="Genomic_DNA"/>
</dbReference>
<dbReference type="Proteomes" id="UP001560685">
    <property type="component" value="Unassembled WGS sequence"/>
</dbReference>
<reference evidence="1 2" key="1">
    <citation type="submission" date="2024-05" db="EMBL/GenBank/DDBJ databases">
        <title>Three bacterial strains, DH-69, EH-24, and ECK-19 isolated from coastal sediments.</title>
        <authorList>
            <person name="Ye Y.-Q."/>
            <person name="Du Z.-J."/>
        </authorList>
    </citation>
    <scope>NUCLEOTIDE SEQUENCE [LARGE SCALE GENOMIC DNA]</scope>
    <source>
        <strain evidence="1 2">ECK-19</strain>
    </source>
</reference>
<dbReference type="InterPro" id="IPR032710">
    <property type="entry name" value="NTF2-like_dom_sf"/>
</dbReference>
<dbReference type="RefSeq" id="WP_369312006.1">
    <property type="nucleotide sequence ID" value="NZ_JBEHZE010000001.1"/>
</dbReference>
<proteinExistence type="predicted"/>
<evidence type="ECO:0000313" key="2">
    <source>
        <dbReference type="Proteomes" id="UP001560685"/>
    </source>
</evidence>
<protein>
    <submittedName>
        <fullName evidence="1">Nuclear transport factor 2 family protein</fullName>
    </submittedName>
</protein>
<dbReference type="Gene3D" id="3.10.450.50">
    <property type="match status" value="1"/>
</dbReference>